<evidence type="ECO:0000313" key="10">
    <source>
        <dbReference type="EMBL" id="GET87711.1"/>
    </source>
</evidence>
<evidence type="ECO:0000256" key="2">
    <source>
        <dbReference type="ARBA" id="ARBA00022448"/>
    </source>
</evidence>
<dbReference type="Pfam" id="PF07690">
    <property type="entry name" value="MFS_1"/>
    <property type="match status" value="1"/>
</dbReference>
<dbReference type="PANTHER" id="PTHR23505:SF79">
    <property type="entry name" value="PROTEIN SPINSTER"/>
    <property type="match status" value="1"/>
</dbReference>
<keyword evidence="5 8" id="KW-0472">Membrane</keyword>
<gene>
    <name evidence="10" type="ORF">LtaPh_1800400</name>
</gene>
<sequence>MRTEEVSQDAPLFVCEAPRDRSTRTPAVLADPEVTMTPRTVLWTFTATNFLLYFDRGATVGALSSICSDRGLANKEAPLSDAKRGFLVSGFIIGYVVASPLFTACGSTWGSRVVILLGMAVWCFACLACAVSMSYAVLMACRILVGVAEAAFVAFTVTIIDNTAPTTQRTSWIGFFYSMIPIGTAVGMGCAGMLTSYPTLWGFTTWRWIYVTEVVVALPSVALLSYVPPCYHLAPATESSSQTSFLTATLHILSNTNYVLLVLGFSVYCFVMGAILTWGIPFLSEGPLQFRIATATLFMGLATTCSGVLGSLLGGVAVDHWGGSRGPAGAMQCQQFNILMILISIPCGVVALCSTDTLAFVITFSVAVAVLFAITAPLNASILTVVPDALRPYAVSYSIFIIHVLGDFPSPTLAGMLSDFFGRNCRGLSHDGCGAAEKQFQCTWIADTDGRGRCICRVQLRNTLLVVFVYLLLAPPCWAVVWWRLQRQVHAAHARVEDTENSPSSSTPEALPFLPSHD</sequence>
<evidence type="ECO:0000259" key="9">
    <source>
        <dbReference type="PROSITE" id="PS50850"/>
    </source>
</evidence>
<dbReference type="PANTHER" id="PTHR23505">
    <property type="entry name" value="SPINSTER"/>
    <property type="match status" value="1"/>
</dbReference>
<feature type="transmembrane region" description="Helical" evidence="8">
    <location>
        <begin position="390"/>
        <end position="408"/>
    </location>
</feature>
<accession>A0A640KEU0</accession>
<feature type="transmembrane region" description="Helical" evidence="8">
    <location>
        <begin position="109"/>
        <end position="131"/>
    </location>
</feature>
<feature type="transmembrane region" description="Helical" evidence="8">
    <location>
        <begin position="143"/>
        <end position="160"/>
    </location>
</feature>
<keyword evidence="2" id="KW-0813">Transport</keyword>
<organism evidence="10 11">
    <name type="scientific">Leishmania tarentolae</name>
    <name type="common">Sauroleishmania tarentolae</name>
    <dbReference type="NCBI Taxonomy" id="5689"/>
    <lineage>
        <taxon>Eukaryota</taxon>
        <taxon>Discoba</taxon>
        <taxon>Euglenozoa</taxon>
        <taxon>Kinetoplastea</taxon>
        <taxon>Metakinetoplastina</taxon>
        <taxon>Trypanosomatida</taxon>
        <taxon>Trypanosomatidae</taxon>
        <taxon>Leishmaniinae</taxon>
        <taxon>Leishmania</taxon>
        <taxon>lizard Leishmania</taxon>
    </lineage>
</organism>
<evidence type="ECO:0000256" key="7">
    <source>
        <dbReference type="SAM" id="MobiDB-lite"/>
    </source>
</evidence>
<evidence type="ECO:0000256" key="6">
    <source>
        <dbReference type="ARBA" id="ARBA00024338"/>
    </source>
</evidence>
<dbReference type="OrthoDB" id="6770063at2759"/>
<feature type="transmembrane region" description="Helical" evidence="8">
    <location>
        <begin position="258"/>
        <end position="280"/>
    </location>
</feature>
<evidence type="ECO:0000313" key="11">
    <source>
        <dbReference type="Proteomes" id="UP000419144"/>
    </source>
</evidence>
<keyword evidence="4 8" id="KW-1133">Transmembrane helix</keyword>
<dbReference type="Gene3D" id="1.20.1250.20">
    <property type="entry name" value="MFS general substrate transporter like domains"/>
    <property type="match status" value="2"/>
</dbReference>
<dbReference type="InterPro" id="IPR044770">
    <property type="entry name" value="MFS_spinster-like"/>
</dbReference>
<proteinExistence type="inferred from homology"/>
<comment type="caution">
    <text evidence="10">The sequence shown here is derived from an EMBL/GenBank/DDBJ whole genome shotgun (WGS) entry which is preliminary data.</text>
</comment>
<feature type="region of interest" description="Disordered" evidence="7">
    <location>
        <begin position="496"/>
        <end position="518"/>
    </location>
</feature>
<comment type="subcellular location">
    <subcellularLocation>
        <location evidence="1">Membrane</location>
        <topology evidence="1">Multi-pass membrane protein</topology>
    </subcellularLocation>
</comment>
<evidence type="ECO:0000256" key="5">
    <source>
        <dbReference type="ARBA" id="ARBA00023136"/>
    </source>
</evidence>
<feature type="transmembrane region" description="Helical" evidence="8">
    <location>
        <begin position="336"/>
        <end position="353"/>
    </location>
</feature>
<protein>
    <submittedName>
        <fullName evidence="10">Transporter, putative</fullName>
    </submittedName>
</protein>
<dbReference type="PROSITE" id="PS50850">
    <property type="entry name" value="MFS"/>
    <property type="match status" value="1"/>
</dbReference>
<feature type="domain" description="Major facilitator superfamily (MFS) profile" evidence="9">
    <location>
        <begin position="41"/>
        <end position="478"/>
    </location>
</feature>
<dbReference type="VEuPathDB" id="TriTrypDB:LtaPh_1800400"/>
<evidence type="ECO:0000256" key="8">
    <source>
        <dbReference type="SAM" id="Phobius"/>
    </source>
</evidence>
<feature type="transmembrane region" description="Helical" evidence="8">
    <location>
        <begin position="292"/>
        <end position="316"/>
    </location>
</feature>
<dbReference type="EMBL" id="BLBS01000023">
    <property type="protein sequence ID" value="GET87711.1"/>
    <property type="molecule type" value="Genomic_DNA"/>
</dbReference>
<dbReference type="GO" id="GO:0016020">
    <property type="term" value="C:membrane"/>
    <property type="evidence" value="ECO:0007669"/>
    <property type="project" value="UniProtKB-SubCell"/>
</dbReference>
<dbReference type="AlphaFoldDB" id="A0A640KEU0"/>
<feature type="transmembrane region" description="Helical" evidence="8">
    <location>
        <begin position="358"/>
        <end position="378"/>
    </location>
</feature>
<dbReference type="GO" id="GO:0022857">
    <property type="term" value="F:transmembrane transporter activity"/>
    <property type="evidence" value="ECO:0007669"/>
    <property type="project" value="InterPro"/>
</dbReference>
<dbReference type="Proteomes" id="UP000419144">
    <property type="component" value="Unassembled WGS sequence"/>
</dbReference>
<feature type="transmembrane region" description="Helical" evidence="8">
    <location>
        <begin position="172"/>
        <end position="196"/>
    </location>
</feature>
<keyword evidence="11" id="KW-1185">Reference proteome</keyword>
<dbReference type="InterPro" id="IPR020846">
    <property type="entry name" value="MFS_dom"/>
</dbReference>
<dbReference type="InterPro" id="IPR011701">
    <property type="entry name" value="MFS"/>
</dbReference>
<dbReference type="InterPro" id="IPR036259">
    <property type="entry name" value="MFS_trans_sf"/>
</dbReference>
<name>A0A640KEU0_LEITA</name>
<keyword evidence="3 8" id="KW-0812">Transmembrane</keyword>
<feature type="transmembrane region" description="Helical" evidence="8">
    <location>
        <begin position="85"/>
        <end position="103"/>
    </location>
</feature>
<reference evidence="10" key="1">
    <citation type="submission" date="2019-11" db="EMBL/GenBank/DDBJ databases">
        <title>Leishmania tarentolae CDS.</title>
        <authorList>
            <person name="Goto Y."/>
            <person name="Yamagishi J."/>
        </authorList>
    </citation>
    <scope>NUCLEOTIDE SEQUENCE [LARGE SCALE GENOMIC DNA]</scope>
    <source>
        <strain evidence="10">Parrot Tar II</strain>
    </source>
</reference>
<evidence type="ECO:0000256" key="3">
    <source>
        <dbReference type="ARBA" id="ARBA00022692"/>
    </source>
</evidence>
<dbReference type="SUPFAM" id="SSF103473">
    <property type="entry name" value="MFS general substrate transporter"/>
    <property type="match status" value="1"/>
</dbReference>
<evidence type="ECO:0000256" key="4">
    <source>
        <dbReference type="ARBA" id="ARBA00022989"/>
    </source>
</evidence>
<comment type="similarity">
    <text evidence="6">Belongs to the major facilitator superfamily. Spinster (TC 2.A.1.49) family.</text>
</comment>
<evidence type="ECO:0000256" key="1">
    <source>
        <dbReference type="ARBA" id="ARBA00004141"/>
    </source>
</evidence>
<feature type="transmembrane region" description="Helical" evidence="8">
    <location>
        <begin position="463"/>
        <end position="485"/>
    </location>
</feature>